<sequence>MSKEELPKFGEDFTVDNLTASFGLTINLGDYESLRIDKSVSIKPKNENATKDEIKAMMAVASSYVKSAVKKDVKKFIEEPVITEK</sequence>
<comment type="caution">
    <text evidence="1">The sequence shown here is derived from an EMBL/GenBank/DDBJ whole genome shotgun (WGS) entry which is preliminary data.</text>
</comment>
<name>A0A1V5ZJP5_9BACT</name>
<dbReference type="Proteomes" id="UP000485621">
    <property type="component" value="Unassembled WGS sequence"/>
</dbReference>
<protein>
    <submittedName>
        <fullName evidence="1">Uncharacterized protein</fullName>
    </submittedName>
</protein>
<dbReference type="EMBL" id="MWDB01000049">
    <property type="protein sequence ID" value="OQB40302.1"/>
    <property type="molecule type" value="Genomic_DNA"/>
</dbReference>
<accession>A0A1V5ZJP5</accession>
<proteinExistence type="predicted"/>
<reference evidence="1" key="1">
    <citation type="submission" date="2017-02" db="EMBL/GenBank/DDBJ databases">
        <title>Delving into the versatile metabolic prowess of the omnipresent phylum Bacteroidetes.</title>
        <authorList>
            <person name="Nobu M.K."/>
            <person name="Mei R."/>
            <person name="Narihiro T."/>
            <person name="Kuroda K."/>
            <person name="Liu W.-T."/>
        </authorList>
    </citation>
    <scope>NUCLEOTIDE SEQUENCE</scope>
    <source>
        <strain evidence="1">ADurb.Bin160</strain>
    </source>
</reference>
<evidence type="ECO:0000313" key="1">
    <source>
        <dbReference type="EMBL" id="OQB40302.1"/>
    </source>
</evidence>
<organism evidence="1">
    <name type="scientific">candidate division CPR1 bacterium ADurb.Bin160</name>
    <dbReference type="NCBI Taxonomy" id="1852826"/>
    <lineage>
        <taxon>Bacteria</taxon>
        <taxon>candidate division CPR1</taxon>
    </lineage>
</organism>
<dbReference type="AlphaFoldDB" id="A0A1V5ZJP5"/>
<gene>
    <name evidence="1" type="ORF">BWY04_01391</name>
</gene>